<dbReference type="Proteomes" id="UP000263435">
    <property type="component" value="Segment"/>
</dbReference>
<evidence type="ECO:0000313" key="1">
    <source>
        <dbReference type="EMBL" id="AXQ66681.1"/>
    </source>
</evidence>
<proteinExistence type="predicted"/>
<organism evidence="1 2">
    <name type="scientific">Vibrio phage vB_VpS_PG07</name>
    <dbReference type="NCBI Taxonomy" id="2301664"/>
    <lineage>
        <taxon>Viruses</taxon>
        <taxon>Duplodnaviria</taxon>
        <taxon>Heunggongvirae</taxon>
        <taxon>Uroviricota</taxon>
        <taxon>Caudoviricetes</taxon>
        <taxon>Demerecviridae</taxon>
        <taxon>Pogseptimavirus</taxon>
        <taxon>Pogseptimavirus PG07</taxon>
    </lineage>
</organism>
<keyword evidence="2" id="KW-1185">Reference proteome</keyword>
<accession>A0A385E4G4</accession>
<name>A0A385E4G4_9CAUD</name>
<dbReference type="GeneID" id="54999406"/>
<reference evidence="1 2" key="1">
    <citation type="submission" date="2018-07" db="EMBL/GenBank/DDBJ databases">
        <title>Sequencing of PG07.</title>
        <authorList>
            <person name="Ding T."/>
        </authorList>
    </citation>
    <scope>NUCLEOTIDE SEQUENCE [LARGE SCALE GENOMIC DNA]</scope>
</reference>
<evidence type="ECO:0000313" key="2">
    <source>
        <dbReference type="Proteomes" id="UP000263435"/>
    </source>
</evidence>
<protein>
    <submittedName>
        <fullName evidence="1">Uncharacterized protein</fullName>
    </submittedName>
</protein>
<dbReference type="EMBL" id="MH645904">
    <property type="protein sequence ID" value="AXQ66681.1"/>
    <property type="molecule type" value="Genomic_DNA"/>
</dbReference>
<dbReference type="RefSeq" id="YP_009808503.1">
    <property type="nucleotide sequence ID" value="NC_048041.1"/>
</dbReference>
<dbReference type="KEGG" id="vg:54999406"/>
<sequence length="137" mass="15828">MKFSDKLIELVDEYDLEGPHLPYGFAVEHINEKGQMDFAHFIRKYKVYGSVKDFCSAVETVFGTLQFTYDVPTDTVTKEEFLEIYEFGKFPRVMDWIPYVASKKGKLILREDLFAWVLSTSAPSKANYSMGDINNVE</sequence>